<dbReference type="InterPro" id="IPR026051">
    <property type="entry name" value="ALG1-like"/>
</dbReference>
<dbReference type="STRING" id="1573173.A0A162NRG2"/>
<comment type="function">
    <text evidence="11">Participates in the formation of the lipid-linked precursor oligosaccharide for N-glycosylation. Involved in assembling the dolichol-pyrophosphate-GlcNAc(2)-Man(5) intermediate on the cytoplasmic surface of the ER.</text>
</comment>
<dbReference type="GO" id="GO:0005789">
    <property type="term" value="C:endoplasmic reticulum membrane"/>
    <property type="evidence" value="ECO:0007669"/>
    <property type="project" value="UniProtKB-SubCell"/>
</dbReference>
<comment type="caution">
    <text evidence="18">The sequence shown here is derived from an EMBL/GenBank/DDBJ whole genome shotgun (WGS) entry which is preliminary data.</text>
</comment>
<keyword evidence="7 16" id="KW-0812">Transmembrane</keyword>
<sequence>LTIILQLHHDSHHHSRPAASAHATHPCAQPHAQPSLLANMSVVPLVFSVLAGIATTLIAALGINLFARLLPTRYHAAENPKDDHIQILVLGDIGRSPRMQYHALSVMKHGGKVDLVGYKETARHPELVGNERVALYPLPPLPTVFKWNTLPFLVNKPAKVIWQAWSIFYVLAYTAPPARWIIIQNPPSIPTLHLALLVSLLRGSHLLIDWHNYGWSIMATGRSQKNPLVWLYKKYETYFGRIVPTANLTVTDAMARQLKEKPYSNRKPIFTLHDRPAEVFQPIESSDARLAFLSRLKETKGVAQSIIDGTTRLIVSSTSWTPDEDFGLLLDALVAYAHPEEAVTENGVGRPPILAIITGKGPQKAEYEEKIKNLRLEGKLPGITILTAWLSTREYATLLACADLGVCLHKSSSGVDLPMKVVDMFGSGLPVAAYSAYESFAELIKEGVNGCGFETATELAEVLIRLLSESGKDELKNLKVGAVKEGSLRWDEEWDRVVGRVVGVMDS</sequence>
<evidence type="ECO:0000256" key="7">
    <source>
        <dbReference type="ARBA" id="ARBA00022692"/>
    </source>
</evidence>
<dbReference type="GO" id="GO:0004578">
    <property type="term" value="F:chitobiosyldiphosphodolichol beta-mannosyltransferase activity"/>
    <property type="evidence" value="ECO:0007669"/>
    <property type="project" value="UniProtKB-EC"/>
</dbReference>
<name>A0A162NRG2_COLIC</name>
<dbReference type="PANTHER" id="PTHR13036">
    <property type="entry name" value="BETA1,4 MANNOSYLTRANSFERASE"/>
    <property type="match status" value="1"/>
</dbReference>
<protein>
    <recommendedName>
        <fullName evidence="4">Chitobiosyldiphosphodolichol beta-mannosyltransferase</fullName>
        <ecNumber evidence="3">2.4.1.142</ecNumber>
    </recommendedName>
    <alternativeName>
        <fullName evidence="13">Beta-1,4-mannosyltransferase</fullName>
    </alternativeName>
    <alternativeName>
        <fullName evidence="14">GDP-Man:GlcNAc2-PP-dolichol mannosyltransferase</fullName>
    </alternativeName>
    <alternativeName>
        <fullName evidence="12">GDP-mannose-dolichol diphosphochitobiose mannosyltransferase</fullName>
    </alternativeName>
</protein>
<feature type="domain" description="Glycosyl transferase family 1" evidence="17">
    <location>
        <begin position="349"/>
        <end position="473"/>
    </location>
</feature>
<dbReference type="Proteomes" id="UP000076584">
    <property type="component" value="Unassembled WGS sequence"/>
</dbReference>
<evidence type="ECO:0000256" key="3">
    <source>
        <dbReference type="ARBA" id="ARBA00012611"/>
    </source>
</evidence>
<organism evidence="18 19">
    <name type="scientific">Colletotrichum incanum</name>
    <name type="common">Soybean anthracnose fungus</name>
    <dbReference type="NCBI Taxonomy" id="1573173"/>
    <lineage>
        <taxon>Eukaryota</taxon>
        <taxon>Fungi</taxon>
        <taxon>Dikarya</taxon>
        <taxon>Ascomycota</taxon>
        <taxon>Pezizomycotina</taxon>
        <taxon>Sordariomycetes</taxon>
        <taxon>Hypocreomycetidae</taxon>
        <taxon>Glomerellales</taxon>
        <taxon>Glomerellaceae</taxon>
        <taxon>Colletotrichum</taxon>
        <taxon>Colletotrichum spaethianum species complex</taxon>
    </lineage>
</organism>
<evidence type="ECO:0000259" key="17">
    <source>
        <dbReference type="Pfam" id="PF00534"/>
    </source>
</evidence>
<gene>
    <name evidence="18" type="ORF">CI238_13081</name>
</gene>
<feature type="transmembrane region" description="Helical" evidence="16">
    <location>
        <begin position="45"/>
        <end position="67"/>
    </location>
</feature>
<comment type="pathway">
    <text evidence="2">Protein modification; protein glycosylation.</text>
</comment>
<keyword evidence="6 18" id="KW-0808">Transferase</keyword>
<evidence type="ECO:0000313" key="19">
    <source>
        <dbReference type="Proteomes" id="UP000076584"/>
    </source>
</evidence>
<evidence type="ECO:0000256" key="8">
    <source>
        <dbReference type="ARBA" id="ARBA00022824"/>
    </source>
</evidence>
<evidence type="ECO:0000256" key="9">
    <source>
        <dbReference type="ARBA" id="ARBA00022989"/>
    </source>
</evidence>
<proteinExistence type="predicted"/>
<feature type="non-terminal residue" evidence="18">
    <location>
        <position position="1"/>
    </location>
</feature>
<evidence type="ECO:0000256" key="10">
    <source>
        <dbReference type="ARBA" id="ARBA00023136"/>
    </source>
</evidence>
<dbReference type="SUPFAM" id="SSF53756">
    <property type="entry name" value="UDP-Glycosyltransferase/glycogen phosphorylase"/>
    <property type="match status" value="1"/>
</dbReference>
<dbReference type="EC" id="2.4.1.142" evidence="3"/>
<evidence type="ECO:0000256" key="13">
    <source>
        <dbReference type="ARBA" id="ARBA00031566"/>
    </source>
</evidence>
<dbReference type="EMBL" id="LFIW01000495">
    <property type="protein sequence ID" value="KZL86230.1"/>
    <property type="molecule type" value="Genomic_DNA"/>
</dbReference>
<accession>A0A162NRG2</accession>
<evidence type="ECO:0000256" key="5">
    <source>
        <dbReference type="ARBA" id="ARBA00022676"/>
    </source>
</evidence>
<evidence type="ECO:0000256" key="14">
    <source>
        <dbReference type="ARBA" id="ARBA00033088"/>
    </source>
</evidence>
<dbReference type="AlphaFoldDB" id="A0A162NRG2"/>
<evidence type="ECO:0000256" key="15">
    <source>
        <dbReference type="ARBA" id="ARBA00045071"/>
    </source>
</evidence>
<reference evidence="18 19" key="1">
    <citation type="submission" date="2015-06" db="EMBL/GenBank/DDBJ databases">
        <title>Survival trade-offs in plant roots during colonization by closely related pathogenic and mutualistic fungi.</title>
        <authorList>
            <person name="Hacquard S."/>
            <person name="Kracher B."/>
            <person name="Hiruma K."/>
            <person name="Weinman A."/>
            <person name="Muench P."/>
            <person name="Garrido Oter R."/>
            <person name="Ver Loren van Themaat E."/>
            <person name="Dallerey J.-F."/>
            <person name="Damm U."/>
            <person name="Henrissat B."/>
            <person name="Lespinet O."/>
            <person name="Thon M."/>
            <person name="Kemen E."/>
            <person name="McHardy A.C."/>
            <person name="Schulze-Lefert P."/>
            <person name="O'Connell R.J."/>
        </authorList>
    </citation>
    <scope>NUCLEOTIDE SEQUENCE [LARGE SCALE GENOMIC DNA]</scope>
    <source>
        <strain evidence="18 19">MAFF 238704</strain>
    </source>
</reference>
<dbReference type="FunFam" id="3.40.50.2000:FF:000162">
    <property type="entry name" value="Beta-1,4-mannosyltransferase (Alg1), putative"/>
    <property type="match status" value="1"/>
</dbReference>
<dbReference type="InterPro" id="IPR001296">
    <property type="entry name" value="Glyco_trans_1"/>
</dbReference>
<evidence type="ECO:0000256" key="11">
    <source>
        <dbReference type="ARBA" id="ARBA00024899"/>
    </source>
</evidence>
<keyword evidence="9 16" id="KW-1133">Transmembrane helix</keyword>
<comment type="subcellular location">
    <subcellularLocation>
        <location evidence="1">Endoplasmic reticulum membrane</location>
        <topology evidence="1">Single-pass membrane protein</topology>
    </subcellularLocation>
</comment>
<evidence type="ECO:0000256" key="6">
    <source>
        <dbReference type="ARBA" id="ARBA00022679"/>
    </source>
</evidence>
<evidence type="ECO:0000256" key="4">
    <source>
        <dbReference type="ARBA" id="ARBA00015841"/>
    </source>
</evidence>
<evidence type="ECO:0000256" key="16">
    <source>
        <dbReference type="SAM" id="Phobius"/>
    </source>
</evidence>
<dbReference type="Gene3D" id="3.40.50.2000">
    <property type="entry name" value="Glycogen Phosphorylase B"/>
    <property type="match status" value="1"/>
</dbReference>
<evidence type="ECO:0000256" key="1">
    <source>
        <dbReference type="ARBA" id="ARBA00004389"/>
    </source>
</evidence>
<comment type="catalytic activity">
    <reaction evidence="15">
        <text>an N,N'-diacetylchitobiosyl-diphospho-di-trans,poly-cis-dolichol + GDP-alpha-D-mannose = a beta-D-Man-(1-&gt;4)-beta-D-GlcNAc-(1-&gt;4)-alpha-D-GlcNAc-diphospho-di-trans,poly-cis-dolichol + GDP + H(+)</text>
        <dbReference type="Rhea" id="RHEA:13865"/>
        <dbReference type="Rhea" id="RHEA-COMP:19510"/>
        <dbReference type="Rhea" id="RHEA-COMP:19511"/>
        <dbReference type="ChEBI" id="CHEBI:15378"/>
        <dbReference type="ChEBI" id="CHEBI:57269"/>
        <dbReference type="ChEBI" id="CHEBI:57527"/>
        <dbReference type="ChEBI" id="CHEBI:58189"/>
        <dbReference type="ChEBI" id="CHEBI:58472"/>
        <dbReference type="EC" id="2.4.1.142"/>
    </reaction>
    <physiologicalReaction direction="left-to-right" evidence="15">
        <dbReference type="Rhea" id="RHEA:13866"/>
    </physiologicalReaction>
</comment>
<dbReference type="PANTHER" id="PTHR13036:SF0">
    <property type="entry name" value="CHITOBIOSYLDIPHOSPHODOLICHOL BETA-MANNOSYLTRANSFERASE"/>
    <property type="match status" value="1"/>
</dbReference>
<keyword evidence="19" id="KW-1185">Reference proteome</keyword>
<keyword evidence="5" id="KW-0328">Glycosyltransferase</keyword>
<evidence type="ECO:0000256" key="12">
    <source>
        <dbReference type="ARBA" id="ARBA00031434"/>
    </source>
</evidence>
<dbReference type="Pfam" id="PF00534">
    <property type="entry name" value="Glycos_transf_1"/>
    <property type="match status" value="1"/>
</dbReference>
<evidence type="ECO:0000256" key="2">
    <source>
        <dbReference type="ARBA" id="ARBA00004922"/>
    </source>
</evidence>
<keyword evidence="10 16" id="KW-0472">Membrane</keyword>
<keyword evidence="8" id="KW-0256">Endoplasmic reticulum</keyword>
<evidence type="ECO:0000313" key="18">
    <source>
        <dbReference type="EMBL" id="KZL86230.1"/>
    </source>
</evidence>